<proteinExistence type="predicted"/>
<name>A0A0A3IG39_9BACI</name>
<feature type="domain" description="N-acetyltransferase" evidence="1">
    <location>
        <begin position="1"/>
        <end position="153"/>
    </location>
</feature>
<sequence length="153" mass="18250">MRLLKAALEDNEFLFEVYASSRMNELNEWPWNEEQKKQFMQMQYHCQQISYKQKYPHLETSILVSHKEKIGRLLLADLRDTLVIVDLTILPHFQGRGMGTKILLECQKRAQQHDKTVQLSVFRSNERAKSLYEQLGFKQIECSDMYIFMEWTG</sequence>
<evidence type="ECO:0000313" key="3">
    <source>
        <dbReference type="Proteomes" id="UP000030437"/>
    </source>
</evidence>
<dbReference type="Pfam" id="PF00583">
    <property type="entry name" value="Acetyltransf_1"/>
    <property type="match status" value="1"/>
</dbReference>
<comment type="caution">
    <text evidence="2">The sequence shown here is derived from an EMBL/GenBank/DDBJ whole genome shotgun (WGS) entry which is preliminary data.</text>
</comment>
<dbReference type="Proteomes" id="UP000030437">
    <property type="component" value="Unassembled WGS sequence"/>
</dbReference>
<dbReference type="Gene3D" id="3.40.630.30">
    <property type="match status" value="1"/>
</dbReference>
<dbReference type="GO" id="GO:0016747">
    <property type="term" value="F:acyltransferase activity, transferring groups other than amino-acyl groups"/>
    <property type="evidence" value="ECO:0007669"/>
    <property type="project" value="InterPro"/>
</dbReference>
<dbReference type="AlphaFoldDB" id="A0A0A3IG39"/>
<dbReference type="OrthoDB" id="156739at2"/>
<dbReference type="PROSITE" id="PS51186">
    <property type="entry name" value="GNAT"/>
    <property type="match status" value="1"/>
</dbReference>
<dbReference type="EMBL" id="JPVP01000057">
    <property type="protein sequence ID" value="KGR83741.1"/>
    <property type="molecule type" value="Genomic_DNA"/>
</dbReference>
<dbReference type="SUPFAM" id="SSF55729">
    <property type="entry name" value="Acyl-CoA N-acyltransferases (Nat)"/>
    <property type="match status" value="1"/>
</dbReference>
<organism evidence="2 3">
    <name type="scientific">Lysinibacillus odysseyi 34hs-1 = NBRC 100172</name>
    <dbReference type="NCBI Taxonomy" id="1220589"/>
    <lineage>
        <taxon>Bacteria</taxon>
        <taxon>Bacillati</taxon>
        <taxon>Bacillota</taxon>
        <taxon>Bacilli</taxon>
        <taxon>Bacillales</taxon>
        <taxon>Bacillaceae</taxon>
        <taxon>Lysinibacillus</taxon>
    </lineage>
</organism>
<gene>
    <name evidence="2" type="ORF">CD32_13620</name>
</gene>
<protein>
    <recommendedName>
        <fullName evidence="1">N-acetyltransferase domain-containing protein</fullName>
    </recommendedName>
</protein>
<evidence type="ECO:0000259" key="1">
    <source>
        <dbReference type="PROSITE" id="PS51186"/>
    </source>
</evidence>
<dbReference type="RefSeq" id="WP_036155540.1">
    <property type="nucleotide sequence ID" value="NZ_AVCX01000004.1"/>
</dbReference>
<dbReference type="CDD" id="cd04301">
    <property type="entry name" value="NAT_SF"/>
    <property type="match status" value="1"/>
</dbReference>
<dbReference type="InterPro" id="IPR000182">
    <property type="entry name" value="GNAT_dom"/>
</dbReference>
<keyword evidence="3" id="KW-1185">Reference proteome</keyword>
<evidence type="ECO:0000313" key="2">
    <source>
        <dbReference type="EMBL" id="KGR83741.1"/>
    </source>
</evidence>
<dbReference type="STRING" id="1220589.CD32_13620"/>
<accession>A0A0A3IG39</accession>
<dbReference type="eggNOG" id="COG0456">
    <property type="taxonomic scope" value="Bacteria"/>
</dbReference>
<dbReference type="InterPro" id="IPR016181">
    <property type="entry name" value="Acyl_CoA_acyltransferase"/>
</dbReference>
<reference evidence="2 3" key="1">
    <citation type="submission" date="2014-02" db="EMBL/GenBank/DDBJ databases">
        <title>Draft genome sequence of Lysinibacillus odysseyi NBRC 100172.</title>
        <authorList>
            <person name="Zhang F."/>
            <person name="Wang G."/>
            <person name="Zhang L."/>
        </authorList>
    </citation>
    <scope>NUCLEOTIDE SEQUENCE [LARGE SCALE GENOMIC DNA]</scope>
    <source>
        <strain evidence="2 3">NBRC 100172</strain>
    </source>
</reference>